<dbReference type="STRING" id="861557.E3RQD8"/>
<sequence length="662" mass="73908">MPRRPIVNDRLWQCLCPGSSNSTAGTCTRRRARLPQHNPWPTHGQVRAYRPSDTAFAANDSFFTQPGVASTSFRSLGDSPHIASFRRPREQFPVSQLPTHVLYEHARAEGAKGHFDDVMNICRILVKDRGEQPNREMYTAILHSFVDCTNGTAGKVRKVLEEMGFWNDTDGSMSSRPKIELDARACECVLEVLAVHPDYLLRTDILEYMKSRWLALSDRARNFVVAGMLRERHFEHALSMLEDMVKNNIRVESWLFEKAMWILLEFGEAEEAFYVLNLRADVQSRGNATAASKLSDALWGALLDAAAQANLYQEANMVWTTQVQPGYLKPATGACLSVLTTASRHGDVQLATDVFRLLTERETTITTHQYEMLITTYLKANDLSAALSVILIMVDANLKVDEGTCHPLYWHLFTQKHSGDSLPMQAFSLLQDFEAAGRKVPTAAVNACMQASIALDRLEEAVEMYKALHTVSHAGPNTNTFNILFRGCRRHMRKELAMFFANEMMQLGCKPDRLTYDRLILVCLECGDVEGALLYYEEMTSANATGTNKGGMKPRKRTWERLILGTAVQGDERAVRLLKAYKEGVDEPHPRVEKAVIDRVESGVVPIVAAASEEARTGDMSSAAVEDQHVRLATGFTGTPEAGADTELSDDSREWDPPGGRS</sequence>
<evidence type="ECO:0000256" key="2">
    <source>
        <dbReference type="PROSITE-ProRule" id="PRU00708"/>
    </source>
</evidence>
<dbReference type="Proteomes" id="UP000001067">
    <property type="component" value="Unassembled WGS sequence"/>
</dbReference>
<dbReference type="InterPro" id="IPR011990">
    <property type="entry name" value="TPR-like_helical_dom_sf"/>
</dbReference>
<keyword evidence="6" id="KW-1185">Reference proteome</keyword>
<dbReference type="KEGG" id="pte:PTT_10925"/>
<feature type="region of interest" description="Disordered" evidence="3">
    <location>
        <begin position="633"/>
        <end position="662"/>
    </location>
</feature>
<dbReference type="HOGENOM" id="CLU_008514_1_1_1"/>
<name>E3RQD8_PYRTT</name>
<dbReference type="PROSITE" id="PS51375">
    <property type="entry name" value="PPR"/>
    <property type="match status" value="1"/>
</dbReference>
<dbReference type="AlphaFoldDB" id="E3RQD8"/>
<dbReference type="InterPro" id="IPR057027">
    <property type="entry name" value="TPR_mt"/>
</dbReference>
<gene>
    <name evidence="5" type="ORF">PTT_10925</name>
</gene>
<accession>E3RQD8</accession>
<keyword evidence="1" id="KW-0677">Repeat</keyword>
<dbReference type="InterPro" id="IPR002885">
    <property type="entry name" value="PPR_rpt"/>
</dbReference>
<proteinExistence type="predicted"/>
<dbReference type="GO" id="GO:0003729">
    <property type="term" value="F:mRNA binding"/>
    <property type="evidence" value="ECO:0007669"/>
    <property type="project" value="TreeGrafter"/>
</dbReference>
<organism evidence="6">
    <name type="scientific">Pyrenophora teres f. teres (strain 0-1)</name>
    <name type="common">Barley net blotch fungus</name>
    <name type="synonym">Drechslera teres f. teres</name>
    <dbReference type="NCBI Taxonomy" id="861557"/>
    <lineage>
        <taxon>Eukaryota</taxon>
        <taxon>Fungi</taxon>
        <taxon>Dikarya</taxon>
        <taxon>Ascomycota</taxon>
        <taxon>Pezizomycotina</taxon>
        <taxon>Dothideomycetes</taxon>
        <taxon>Pleosporomycetidae</taxon>
        <taxon>Pleosporales</taxon>
        <taxon>Pleosporineae</taxon>
        <taxon>Pleosporaceae</taxon>
        <taxon>Pyrenophora</taxon>
    </lineage>
</organism>
<feature type="repeat" description="PPR" evidence="2">
    <location>
        <begin position="477"/>
        <end position="511"/>
    </location>
</feature>
<dbReference type="Pfam" id="PF23276">
    <property type="entry name" value="TPR_24"/>
    <property type="match status" value="1"/>
</dbReference>
<dbReference type="OrthoDB" id="747253at2759"/>
<feature type="domain" description="Pentatricopeptide repeat-containing protein-mitochondrial" evidence="4">
    <location>
        <begin position="333"/>
        <end position="467"/>
    </location>
</feature>
<dbReference type="EMBL" id="GL534467">
    <property type="protein sequence ID" value="EFQ92052.1"/>
    <property type="molecule type" value="Genomic_DNA"/>
</dbReference>
<dbReference type="eggNOG" id="KOG4197">
    <property type="taxonomic scope" value="Eukaryota"/>
</dbReference>
<evidence type="ECO:0000313" key="6">
    <source>
        <dbReference type="Proteomes" id="UP000001067"/>
    </source>
</evidence>
<evidence type="ECO:0000256" key="1">
    <source>
        <dbReference type="ARBA" id="ARBA00022737"/>
    </source>
</evidence>
<dbReference type="Pfam" id="PF01535">
    <property type="entry name" value="PPR"/>
    <property type="match status" value="1"/>
</dbReference>
<evidence type="ECO:0000259" key="4">
    <source>
        <dbReference type="Pfam" id="PF23276"/>
    </source>
</evidence>
<evidence type="ECO:0000256" key="3">
    <source>
        <dbReference type="SAM" id="MobiDB-lite"/>
    </source>
</evidence>
<dbReference type="InterPro" id="IPR051240">
    <property type="entry name" value="Mito_RNA-Proc/Resp"/>
</dbReference>
<dbReference type="Pfam" id="PF13812">
    <property type="entry name" value="PPR_3"/>
    <property type="match status" value="1"/>
</dbReference>
<dbReference type="Gene3D" id="1.25.40.10">
    <property type="entry name" value="Tetratricopeptide repeat domain"/>
    <property type="match status" value="3"/>
</dbReference>
<dbReference type="NCBIfam" id="TIGR00756">
    <property type="entry name" value="PPR"/>
    <property type="match status" value="1"/>
</dbReference>
<dbReference type="PANTHER" id="PTHR47933">
    <property type="entry name" value="PENTATRICOPEPTIDE REPEAT-CONTAINING PROTEIN 1, MITOCHONDRIAL"/>
    <property type="match status" value="1"/>
</dbReference>
<reference evidence="5 6" key="1">
    <citation type="journal article" date="2010" name="Genome Biol.">
        <title>A first genome assembly of the barley fungal pathogen Pyrenophora teres f. teres.</title>
        <authorList>
            <person name="Ellwood S.R."/>
            <person name="Liu Z."/>
            <person name="Syme R.A."/>
            <person name="Lai Z."/>
            <person name="Hane J.K."/>
            <person name="Keiper F."/>
            <person name="Moffat C.S."/>
            <person name="Oliver R.P."/>
            <person name="Friesen T.L."/>
        </authorList>
    </citation>
    <scope>NUCLEOTIDE SEQUENCE [LARGE SCALE GENOMIC DNA]</scope>
    <source>
        <strain evidence="5 6">0-1</strain>
    </source>
</reference>
<protein>
    <recommendedName>
        <fullName evidence="4">Pentatricopeptide repeat-containing protein-mitochondrial domain-containing protein</fullName>
    </recommendedName>
</protein>
<evidence type="ECO:0000313" key="5">
    <source>
        <dbReference type="EMBL" id="EFQ92052.1"/>
    </source>
</evidence>
<dbReference type="PANTHER" id="PTHR47933:SF11">
    <property type="entry name" value="PENTATRICOPEPTIDE REPEAT-CONTAINING PROTEIN 2"/>
    <property type="match status" value="1"/>
</dbReference>